<gene>
    <name evidence="2" type="ORF">AUC69_12345</name>
</gene>
<feature type="transmembrane region" description="Helical" evidence="1">
    <location>
        <begin position="82"/>
        <end position="99"/>
    </location>
</feature>
<organism evidence="2 3">
    <name type="scientific">Methyloceanibacter superfactus</name>
    <dbReference type="NCBI Taxonomy" id="1774969"/>
    <lineage>
        <taxon>Bacteria</taxon>
        <taxon>Pseudomonadati</taxon>
        <taxon>Pseudomonadota</taxon>
        <taxon>Alphaproteobacteria</taxon>
        <taxon>Hyphomicrobiales</taxon>
        <taxon>Hyphomicrobiaceae</taxon>
        <taxon>Methyloceanibacter</taxon>
    </lineage>
</organism>
<feature type="transmembrane region" description="Helical" evidence="1">
    <location>
        <begin position="270"/>
        <end position="290"/>
    </location>
</feature>
<evidence type="ECO:0000313" key="3">
    <source>
        <dbReference type="Proteomes" id="UP000094472"/>
    </source>
</evidence>
<reference evidence="2 3" key="1">
    <citation type="journal article" date="2016" name="Environ. Microbiol.">
        <title>New Methyloceanibacter diversity from North Sea sediments includes methanotroph containing solely the soluble methane monooxygenase.</title>
        <authorList>
            <person name="Vekeman B."/>
            <person name="Kerckhof F.M."/>
            <person name="Cremers G."/>
            <person name="de Vos P."/>
            <person name="Vandamme P."/>
            <person name="Boon N."/>
            <person name="Op den Camp H.J."/>
            <person name="Heylen K."/>
        </authorList>
    </citation>
    <scope>NUCLEOTIDE SEQUENCE [LARGE SCALE GENOMIC DNA]</scope>
    <source>
        <strain evidence="2 3">R-67175</strain>
    </source>
</reference>
<sequence>MTESTIKRGVNYWSTYVLLVKDYVAFLGAKAIPVLGGVVVAGLLSPLPFAIMAAAIYAMMAGHHTSVIKFSRWKTEVGVDSAFLYSLILAGVTLTFNYFTARLSLKATTAWQTSLLWRAVNQLPVMARWDTETAIPMPLRLERLGSFLNSIIRSAFLVGRIVAIGLSNFVIATGALIVLTWLDPISVLVLILMAILCLPLYAWALLGLVGVRQQGARNRQLEQAMFKQVLQGVVSSSGRRIDTSQMTAEAARRFDSGYGMVNAQLQGLNLVSLILSLHVFASIAVIYLINGASLSSFLRDKIVFFVVLLFMMKAALGLALLISRLSRNYTSLATLRAYLHPRRKGVSLIQGMPADAVFSLTAGEAGEHHPLRPGRPVFVVMPMAARAFELLPLSNALDILKKPTSPVLRHIVFLDTPELEALVDGGTPQAPDTTMQIGDKKQILHLPIRHTALELEQLGIVALTRNAWEHLVASDEAENFCRQRIVFVVVAEPKRPKPPSPETLLVVSDGVDILAVGPFAEIWERAADEAFQRAAKKDIKIDFSEDEEMA</sequence>
<proteinExistence type="predicted"/>
<keyword evidence="1" id="KW-0812">Transmembrane</keyword>
<dbReference type="AlphaFoldDB" id="A0A1E3VV51"/>
<dbReference type="EMBL" id="LPWF01000026">
    <property type="protein sequence ID" value="ODR97395.1"/>
    <property type="molecule type" value="Genomic_DNA"/>
</dbReference>
<feature type="transmembrane region" description="Helical" evidence="1">
    <location>
        <begin position="157"/>
        <end position="182"/>
    </location>
</feature>
<keyword evidence="1" id="KW-0472">Membrane</keyword>
<comment type="caution">
    <text evidence="2">The sequence shown here is derived from an EMBL/GenBank/DDBJ whole genome shotgun (WGS) entry which is preliminary data.</text>
</comment>
<keyword evidence="1" id="KW-1133">Transmembrane helix</keyword>
<dbReference type="Proteomes" id="UP000094472">
    <property type="component" value="Unassembled WGS sequence"/>
</dbReference>
<evidence type="ECO:0000313" key="2">
    <source>
        <dbReference type="EMBL" id="ODR97395.1"/>
    </source>
</evidence>
<accession>A0A1E3VV51</accession>
<protein>
    <submittedName>
        <fullName evidence="2">Uncharacterized protein</fullName>
    </submittedName>
</protein>
<evidence type="ECO:0000256" key="1">
    <source>
        <dbReference type="SAM" id="Phobius"/>
    </source>
</evidence>
<feature type="transmembrane region" description="Helical" evidence="1">
    <location>
        <begin position="302"/>
        <end position="322"/>
    </location>
</feature>
<dbReference type="RefSeq" id="WP_069441946.1">
    <property type="nucleotide sequence ID" value="NZ_LPWF01000026.1"/>
</dbReference>
<keyword evidence="3" id="KW-1185">Reference proteome</keyword>
<feature type="transmembrane region" description="Helical" evidence="1">
    <location>
        <begin position="188"/>
        <end position="211"/>
    </location>
</feature>
<name>A0A1E3VV51_9HYPH</name>